<dbReference type="InterPro" id="IPR014012">
    <property type="entry name" value="HSA_dom"/>
</dbReference>
<keyword evidence="5" id="KW-0347">Helicase</keyword>
<dbReference type="KEGG" id="ota:OT_ostta02g01130"/>
<dbReference type="InterPro" id="IPR001650">
    <property type="entry name" value="Helicase_C-like"/>
</dbReference>
<dbReference type="GO" id="GO:0006338">
    <property type="term" value="P:chromatin remodeling"/>
    <property type="evidence" value="ECO:0007669"/>
    <property type="project" value="TreeGrafter"/>
</dbReference>
<dbReference type="InterPro" id="IPR027417">
    <property type="entry name" value="P-loop_NTPase"/>
</dbReference>
<dbReference type="GO" id="GO:0016887">
    <property type="term" value="F:ATP hydrolysis activity"/>
    <property type="evidence" value="ECO:0007669"/>
    <property type="project" value="TreeGrafter"/>
</dbReference>
<comment type="subcellular location">
    <subcellularLocation>
        <location evidence="1">Nucleus</location>
    </subcellularLocation>
</comment>
<protein>
    <submittedName>
        <fullName evidence="13">SNF2-related</fullName>
    </submittedName>
</protein>
<dbReference type="InterPro" id="IPR000330">
    <property type="entry name" value="SNF2_N"/>
</dbReference>
<dbReference type="GO" id="GO:0004386">
    <property type="term" value="F:helicase activity"/>
    <property type="evidence" value="ECO:0007669"/>
    <property type="project" value="UniProtKB-KW"/>
</dbReference>
<keyword evidence="14" id="KW-1185">Reference proteome</keyword>
<dbReference type="CDD" id="cd18003">
    <property type="entry name" value="DEXQc_SRCAP"/>
    <property type="match status" value="1"/>
</dbReference>
<keyword evidence="7" id="KW-0156">Chromatin regulator</keyword>
<evidence type="ECO:0000256" key="6">
    <source>
        <dbReference type="ARBA" id="ARBA00022840"/>
    </source>
</evidence>
<reference evidence="13 14" key="2">
    <citation type="journal article" date="2014" name="BMC Genomics">
        <title>An improved genome of the model marine alga Ostreococcus tauri unfolds by assessing Illumina de novo assemblies.</title>
        <authorList>
            <person name="Blanc-Mathieu R."/>
            <person name="Verhelst B."/>
            <person name="Derelle E."/>
            <person name="Rombauts S."/>
            <person name="Bouget F.Y."/>
            <person name="Carre I."/>
            <person name="Chateau A."/>
            <person name="Eyre-Walker A."/>
            <person name="Grimsley N."/>
            <person name="Moreau H."/>
            <person name="Piegu B."/>
            <person name="Rivals E."/>
            <person name="Schackwitz W."/>
            <person name="Van de Peer Y."/>
            <person name="Piganeau G."/>
        </authorList>
    </citation>
    <scope>NUCLEOTIDE SEQUENCE [LARGE SCALE GENOMIC DNA]</scope>
    <source>
        <strain evidence="14">OTTH 0595 / CCAP 157/2 / RCC745</strain>
    </source>
</reference>
<dbReference type="Proteomes" id="UP000009170">
    <property type="component" value="Unassembled WGS sequence"/>
</dbReference>
<dbReference type="OrthoDB" id="372624at2759"/>
<dbReference type="GO" id="GO:0005524">
    <property type="term" value="F:ATP binding"/>
    <property type="evidence" value="ECO:0007669"/>
    <property type="project" value="UniProtKB-KW"/>
</dbReference>
<feature type="domain" description="HSA" evidence="12">
    <location>
        <begin position="143"/>
        <end position="216"/>
    </location>
</feature>
<evidence type="ECO:0000256" key="5">
    <source>
        <dbReference type="ARBA" id="ARBA00022806"/>
    </source>
</evidence>
<dbReference type="CDD" id="cd18793">
    <property type="entry name" value="SF2_C_SNF"/>
    <property type="match status" value="1"/>
</dbReference>
<feature type="domain" description="Helicase C-terminal" evidence="11">
    <location>
        <begin position="826"/>
        <end position="982"/>
    </location>
</feature>
<evidence type="ECO:0000259" key="11">
    <source>
        <dbReference type="PROSITE" id="PS51194"/>
    </source>
</evidence>
<name>A0A090MBJ8_OSTTA</name>
<dbReference type="Pfam" id="PF00176">
    <property type="entry name" value="SNF2-rel_dom"/>
    <property type="match status" value="1"/>
</dbReference>
<dbReference type="FunFam" id="3.40.50.10810:FF:000005">
    <property type="entry name" value="Photoperiod-independent early flowering 1"/>
    <property type="match status" value="1"/>
</dbReference>
<dbReference type="InterPro" id="IPR050520">
    <property type="entry name" value="INO80/SWR1_helicase"/>
</dbReference>
<dbReference type="SUPFAM" id="SSF52540">
    <property type="entry name" value="P-loop containing nucleoside triphosphate hydrolases"/>
    <property type="match status" value="2"/>
</dbReference>
<evidence type="ECO:0000256" key="9">
    <source>
        <dbReference type="ARBA" id="ARBA00023242"/>
    </source>
</evidence>
<dbReference type="InterPro" id="IPR038718">
    <property type="entry name" value="SNF2-like_sf"/>
</dbReference>
<evidence type="ECO:0000256" key="3">
    <source>
        <dbReference type="ARBA" id="ARBA00022741"/>
    </source>
</evidence>
<dbReference type="Gene3D" id="1.20.120.850">
    <property type="entry name" value="SWI2/SNF2 ATPases, N-terminal domain"/>
    <property type="match status" value="1"/>
</dbReference>
<dbReference type="InterPro" id="IPR014001">
    <property type="entry name" value="Helicase_ATP-bd"/>
</dbReference>
<dbReference type="PANTHER" id="PTHR45685:SF1">
    <property type="entry name" value="HELICASE SRCAP"/>
    <property type="match status" value="1"/>
</dbReference>
<dbReference type="Gene3D" id="3.40.50.300">
    <property type="entry name" value="P-loop containing nucleotide triphosphate hydrolases"/>
    <property type="match status" value="1"/>
</dbReference>
<evidence type="ECO:0000256" key="1">
    <source>
        <dbReference type="ARBA" id="ARBA00004123"/>
    </source>
</evidence>
<evidence type="ECO:0000313" key="14">
    <source>
        <dbReference type="Proteomes" id="UP000009170"/>
    </source>
</evidence>
<keyword evidence="8" id="KW-0238">DNA-binding</keyword>
<dbReference type="PROSITE" id="PS51194">
    <property type="entry name" value="HELICASE_CTER"/>
    <property type="match status" value="1"/>
</dbReference>
<evidence type="ECO:0000313" key="13">
    <source>
        <dbReference type="EMBL" id="CEG00959.1"/>
    </source>
</evidence>
<accession>A0A090MBJ8</accession>
<comment type="similarity">
    <text evidence="2">Belongs to the SNF2/RAD54 helicase family. SWR1 subfamily.</text>
</comment>
<dbReference type="Gene3D" id="3.40.50.10810">
    <property type="entry name" value="Tandem AAA-ATPase domain"/>
    <property type="match status" value="1"/>
</dbReference>
<proteinExistence type="inferred from homology"/>
<dbReference type="SMART" id="SM00573">
    <property type="entry name" value="HSA"/>
    <property type="match status" value="1"/>
</dbReference>
<dbReference type="InParanoid" id="A0A090MBJ8"/>
<dbReference type="Pfam" id="PF00271">
    <property type="entry name" value="Helicase_C"/>
    <property type="match status" value="1"/>
</dbReference>
<evidence type="ECO:0000256" key="8">
    <source>
        <dbReference type="ARBA" id="ARBA00023125"/>
    </source>
</evidence>
<dbReference type="Pfam" id="PF07529">
    <property type="entry name" value="HSA"/>
    <property type="match status" value="1"/>
</dbReference>
<evidence type="ECO:0000256" key="7">
    <source>
        <dbReference type="ARBA" id="ARBA00022853"/>
    </source>
</evidence>
<evidence type="ECO:0000259" key="12">
    <source>
        <dbReference type="PROSITE" id="PS51204"/>
    </source>
</evidence>
<keyword evidence="9" id="KW-0539">Nucleus</keyword>
<comment type="caution">
    <text evidence="13">The sequence shown here is derived from an EMBL/GenBank/DDBJ whole genome shotgun (WGS) entry which is preliminary data.</text>
</comment>
<dbReference type="FunCoup" id="A0A090MBJ8">
    <property type="interactions" value="1691"/>
</dbReference>
<dbReference type="InterPro" id="IPR049730">
    <property type="entry name" value="SNF2/RAD54-like_C"/>
</dbReference>
<dbReference type="PROSITE" id="PS51204">
    <property type="entry name" value="HSA"/>
    <property type="match status" value="1"/>
</dbReference>
<dbReference type="GO" id="GO:0000812">
    <property type="term" value="C:Swr1 complex"/>
    <property type="evidence" value="ECO:0007669"/>
    <property type="project" value="TreeGrafter"/>
</dbReference>
<dbReference type="GO" id="GO:0042393">
    <property type="term" value="F:histone binding"/>
    <property type="evidence" value="ECO:0007669"/>
    <property type="project" value="TreeGrafter"/>
</dbReference>
<dbReference type="GeneID" id="9837215"/>
<dbReference type="AlphaFoldDB" id="A0A090MBJ8"/>
<keyword evidence="4" id="KW-0378">Hydrolase</keyword>
<dbReference type="PANTHER" id="PTHR45685">
    <property type="entry name" value="HELICASE SRCAP-RELATED"/>
    <property type="match status" value="1"/>
</dbReference>
<evidence type="ECO:0000256" key="4">
    <source>
        <dbReference type="ARBA" id="ARBA00022801"/>
    </source>
</evidence>
<feature type="domain" description="Helicase ATP-binding" evidence="10">
    <location>
        <begin position="336"/>
        <end position="501"/>
    </location>
</feature>
<evidence type="ECO:0000259" key="10">
    <source>
        <dbReference type="PROSITE" id="PS51192"/>
    </source>
</evidence>
<dbReference type="SMART" id="SM00487">
    <property type="entry name" value="DEXDc"/>
    <property type="match status" value="1"/>
</dbReference>
<reference evidence="14" key="1">
    <citation type="journal article" date="2006" name="Proc. Natl. Acad. Sci. U.S.A.">
        <title>Genome analysis of the smallest free-living eukaryote Ostreococcus tauri unveils many unique features.</title>
        <authorList>
            <person name="Derelle E."/>
            <person name="Ferraz C."/>
            <person name="Rombauts S."/>
            <person name="Rouze P."/>
            <person name="Worden A.Z."/>
            <person name="Robbens S."/>
            <person name="Partensky F."/>
            <person name="Degroeve S."/>
            <person name="Echeynie S."/>
            <person name="Cooke R."/>
            <person name="Saeys Y."/>
            <person name="Wuyts J."/>
            <person name="Jabbari K."/>
            <person name="Bowler C."/>
            <person name="Panaud O."/>
            <person name="Piegu B."/>
            <person name="Ball S.G."/>
            <person name="Ral J.-P."/>
            <person name="Bouget F.-Y."/>
            <person name="Piganeau G."/>
            <person name="De Baets B."/>
            <person name="Picard A."/>
            <person name="Delseny M."/>
            <person name="Demaille J."/>
            <person name="Van de Peer Y."/>
            <person name="Moreau H."/>
        </authorList>
    </citation>
    <scope>NUCLEOTIDE SEQUENCE [LARGE SCALE GENOMIC DNA]</scope>
    <source>
        <strain evidence="14">OTTH 0595 / CCAP 157/2 / RCC745</strain>
    </source>
</reference>
<organism evidence="13 14">
    <name type="scientific">Ostreococcus tauri</name>
    <name type="common">Marine green alga</name>
    <dbReference type="NCBI Taxonomy" id="70448"/>
    <lineage>
        <taxon>Eukaryota</taxon>
        <taxon>Viridiplantae</taxon>
        <taxon>Chlorophyta</taxon>
        <taxon>Mamiellophyceae</taxon>
        <taxon>Mamiellales</taxon>
        <taxon>Bathycoccaceae</taxon>
        <taxon>Ostreococcus</taxon>
    </lineage>
</organism>
<gene>
    <name evidence="13" type="ORF">OT_ostta02g01130</name>
</gene>
<evidence type="ECO:0000256" key="2">
    <source>
        <dbReference type="ARBA" id="ARBA00009220"/>
    </source>
</evidence>
<dbReference type="EMBL" id="CAID01000002">
    <property type="protein sequence ID" value="CEG00959.1"/>
    <property type="molecule type" value="Genomic_DNA"/>
</dbReference>
<dbReference type="STRING" id="70448.A0A090MBJ8"/>
<dbReference type="GO" id="GO:0003677">
    <property type="term" value="F:DNA binding"/>
    <property type="evidence" value="ECO:0007669"/>
    <property type="project" value="UniProtKB-KW"/>
</dbReference>
<keyword evidence="3" id="KW-0547">Nucleotide-binding</keyword>
<keyword evidence="6" id="KW-0067">ATP-binding</keyword>
<dbReference type="PROSITE" id="PS51192">
    <property type="entry name" value="HELICASE_ATP_BIND_1"/>
    <property type="match status" value="1"/>
</dbReference>
<sequence length="1054" mass="120723">MEQKVSRRRKAPDVVNDNEFVPALDTDDDLETFNEEAAYADRDEQKMELKELEAESELPLDQLLLRYGIGSHRDITPKADSETADVVALGHTPLSAKTVSLLELRTGEMQEHVLSAASHLADEDGIILRYQSLESKIKPTKPLPHFPEPIPNKCHWQHVVEEMTWLSGDFSRERKWRRRTASKIATLLVAHHSRNAQTKRGQVKDITSTRRAAKAISNMIISFWNKVEKVLTLQRQVVAAHTEKLQLDAQLDDLVKVTESYSSQLAERLSHSTSFKPQNLIGEHSVRDSQYNDTSTVSSAKKTMVADGNTSGEALRFPLLKYTLRDYQLDGVKWLTHSYISGLNVLLADEMGLGKTIQTIALLSTLASEFGNWGPHLIVVPTSVMLNWEVEFKKWCPALKVFTYFGSVKERRLKRHGWTKPNSFHVCITSYKIVTQDQVIFRRKNWEYLILDEAHMIKNWQSQRWQVLLNFSTKHRLLITGTPLQNELMELWALMHFLMPELFTSHSEFKDWFANPMSAMADGTQVVNETIVTRLHSILRPFILRRLKSDVEKSLPEKREHIVKCVLSRRQRRLYEEYISSSSTMRTLSSGNVMGMMNCLVQLRKVCNHPDLFAGRQICSAYDMTHVDKLSPFAYFAHLSHSAPRISGVHLEKTASEGRDECDRAECVLQDMRSYGMTDEVPCMKEPCAKQILSSLSRLRMKFQVRRNASRHCTQVDVIRNDDSMVRSTKCLHANDKETSYSRECRVALHSHLHDGSLPFTFLIPRVRTTSPTVFWETSRDLHPRASRYMDENILRLLAPLRKSIIRQSMFFPDKQLVQFDCGKLQVLATLLRTLKQGNHKVLIFTQMTRMLDILESFLNLHGYSYCRLDGSTSTEQRQLLTQRFNGDDRIFIFILSTRSGGFGINLTGADTVIFYDSDWNPAMDQQAQDRCHRIGQTRDVHIYRLIGEGTIEESILQKAIQKRELDSMAIQLGNFNTGTLVSTDVKVCMFGKGQTSHEVSAEGISASNPQADQEFRTRDETSYREEIQPVASFDASKLLPVERYALDHCATRG</sequence>
<dbReference type="SMART" id="SM00490">
    <property type="entry name" value="HELICc"/>
    <property type="match status" value="1"/>
</dbReference>
<dbReference type="RefSeq" id="XP_022840699.1">
    <property type="nucleotide sequence ID" value="XM_022985005.1"/>
</dbReference>